<protein>
    <submittedName>
        <fullName evidence="9">SERine Proteinase INhibitor</fullName>
    </submittedName>
</protein>
<reference evidence="8" key="2">
    <citation type="submission" date="2020-06" db="EMBL/GenBank/DDBJ databases">
        <authorList>
            <person name="Ji K."/>
            <person name="Li J."/>
        </authorList>
    </citation>
    <scope>NUCLEOTIDE SEQUENCE</scope>
    <source>
        <strain evidence="8">JKM2019</strain>
        <tissue evidence="8">Whole body</tissue>
    </source>
</reference>
<dbReference type="GO" id="GO:0004867">
    <property type="term" value="F:serine-type endopeptidase inhibitor activity"/>
    <property type="evidence" value="ECO:0007669"/>
    <property type="project" value="UniProtKB-KW"/>
</dbReference>
<dbReference type="OrthoDB" id="671595at2759"/>
<evidence type="ECO:0000313" key="9">
    <source>
        <dbReference type="EMBL" id="KAH9491088.1"/>
    </source>
</evidence>
<dbReference type="SUPFAM" id="SSF56574">
    <property type="entry name" value="Serpins"/>
    <property type="match status" value="1"/>
</dbReference>
<evidence type="ECO:0000313" key="8">
    <source>
        <dbReference type="EMBL" id="KAH7639785.1"/>
    </source>
</evidence>
<keyword evidence="3" id="KW-0722">Serine protease inhibitor</keyword>
<dbReference type="InterPro" id="IPR023796">
    <property type="entry name" value="Serpin_dom"/>
</dbReference>
<organism evidence="9 10">
    <name type="scientific">Dermatophagoides farinae</name>
    <name type="common">American house dust mite</name>
    <dbReference type="NCBI Taxonomy" id="6954"/>
    <lineage>
        <taxon>Eukaryota</taxon>
        <taxon>Metazoa</taxon>
        <taxon>Ecdysozoa</taxon>
        <taxon>Arthropoda</taxon>
        <taxon>Chelicerata</taxon>
        <taxon>Arachnida</taxon>
        <taxon>Acari</taxon>
        <taxon>Acariformes</taxon>
        <taxon>Sarcoptiformes</taxon>
        <taxon>Astigmata</taxon>
        <taxon>Psoroptidia</taxon>
        <taxon>Analgoidea</taxon>
        <taxon>Pyroglyphidae</taxon>
        <taxon>Dermatophagoidinae</taxon>
        <taxon>Dermatophagoides</taxon>
    </lineage>
</organism>
<dbReference type="EMBL" id="SDOV01000007">
    <property type="protein sequence ID" value="KAH7639785.1"/>
    <property type="molecule type" value="Genomic_DNA"/>
</dbReference>
<keyword evidence="6" id="KW-0812">Transmembrane</keyword>
<dbReference type="InterPro" id="IPR000215">
    <property type="entry name" value="Serpin_fam"/>
</dbReference>
<evidence type="ECO:0000256" key="2">
    <source>
        <dbReference type="ARBA" id="ARBA00022690"/>
    </source>
</evidence>
<dbReference type="EMBL" id="ASGP02000009">
    <property type="protein sequence ID" value="KAH9491088.1"/>
    <property type="molecule type" value="Genomic_DNA"/>
</dbReference>
<keyword evidence="2" id="KW-0646">Protease inhibitor</keyword>
<feature type="domain" description="Serpin" evidence="7">
    <location>
        <begin position="11"/>
        <end position="399"/>
    </location>
</feature>
<gene>
    <name evidence="9" type="primary">SERPINB1_4</name>
    <name evidence="9" type="ORF">DERF_015825</name>
    <name evidence="8" type="ORF">HUG17_3818</name>
</gene>
<reference evidence="9" key="1">
    <citation type="submission" date="2013-05" db="EMBL/GenBank/DDBJ databases">
        <authorList>
            <person name="Yim A.K.Y."/>
            <person name="Chan T.F."/>
            <person name="Ji K.M."/>
            <person name="Liu X.Y."/>
            <person name="Zhou J.W."/>
            <person name="Li R.Q."/>
            <person name="Yang K.Y."/>
            <person name="Li J."/>
            <person name="Li M."/>
            <person name="Law P.T.W."/>
            <person name="Wu Y.L."/>
            <person name="Cai Z.L."/>
            <person name="Qin H."/>
            <person name="Bao Y."/>
            <person name="Leung R.K.K."/>
            <person name="Ng P.K.S."/>
            <person name="Zou J."/>
            <person name="Zhong X.J."/>
            <person name="Ran P.X."/>
            <person name="Zhong N.S."/>
            <person name="Liu Z.G."/>
            <person name="Tsui S.K.W."/>
        </authorList>
    </citation>
    <scope>NUCLEOTIDE SEQUENCE</scope>
    <source>
        <strain evidence="9">Derf</strain>
        <tissue evidence="9">Whole organism</tissue>
    </source>
</reference>
<evidence type="ECO:0000313" key="10">
    <source>
        <dbReference type="Proteomes" id="UP000790347"/>
    </source>
</evidence>
<dbReference type="Gene3D" id="2.30.39.10">
    <property type="entry name" value="Alpha-1-antitrypsin, domain 1"/>
    <property type="match status" value="1"/>
</dbReference>
<comment type="caution">
    <text evidence="9">The sequence shown here is derived from an EMBL/GenBank/DDBJ whole genome shotgun (WGS) entry which is preliminary data.</text>
</comment>
<keyword evidence="4" id="KW-0325">Glycoprotein</keyword>
<dbReference type="SMART" id="SM00093">
    <property type="entry name" value="SERPIN"/>
    <property type="match status" value="1"/>
</dbReference>
<evidence type="ECO:0000256" key="1">
    <source>
        <dbReference type="ARBA" id="ARBA00009500"/>
    </source>
</evidence>
<dbReference type="PANTHER" id="PTHR11461">
    <property type="entry name" value="SERINE PROTEASE INHIBITOR, SERPIN"/>
    <property type="match status" value="1"/>
</dbReference>
<dbReference type="Proteomes" id="UP000790347">
    <property type="component" value="Unassembled WGS sequence"/>
</dbReference>
<dbReference type="GO" id="GO:0005615">
    <property type="term" value="C:extracellular space"/>
    <property type="evidence" value="ECO:0007669"/>
    <property type="project" value="InterPro"/>
</dbReference>
<sequence>MSSNDSIDLILNLTKSLHNFGSNLLLCPYSLLTALSMLIAGSRDKTREELLQVLYSKSLSDKEIVPFLEQIGRKHREFLESHKNVWHQASLVYCRNDVMLDALFARSLSQMFMAQTKQLDFHPNKSGDAVRVINQDVCKETNGRIEQIVSQLDPNFALLLIDAIHFKDIWAKQFEQSKSHMASFRLSDGRTIVETWMMQKTEIFNYCHYESLNVKAIQLPYQSNQKLAMLILLPSNDTGDDDNGDNDNQPKNSAIKTLVNRMNLGHLKAILDEMIATTPQKVELSLPRFKICSTHHQLIEHFRQLGIRSIFDQCQANLSAMLTNVANNNPKLYVSEVIQKAMIEVNEQGTEAMAITKVSVRNKRSAEFIEEMICDRPFMFMIIQSDPLNVLFSGILENPLLS</sequence>
<dbReference type="CDD" id="cd00172">
    <property type="entry name" value="serpin"/>
    <property type="match status" value="1"/>
</dbReference>
<dbReference type="AlphaFoldDB" id="A0A922HMN3"/>
<evidence type="ECO:0000256" key="6">
    <source>
        <dbReference type="SAM" id="Phobius"/>
    </source>
</evidence>
<dbReference type="Pfam" id="PF00079">
    <property type="entry name" value="Serpin"/>
    <property type="match status" value="1"/>
</dbReference>
<feature type="transmembrane region" description="Helical" evidence="6">
    <location>
        <begin position="20"/>
        <end position="40"/>
    </location>
</feature>
<dbReference type="Gene3D" id="3.30.497.10">
    <property type="entry name" value="Antithrombin, subunit I, domain 2"/>
    <property type="match status" value="1"/>
</dbReference>
<accession>A0A922HMN3</accession>
<dbReference type="InterPro" id="IPR042178">
    <property type="entry name" value="Serpin_sf_1"/>
</dbReference>
<name>A0A922HMN3_DERFA</name>
<evidence type="ECO:0000259" key="7">
    <source>
        <dbReference type="SMART" id="SM00093"/>
    </source>
</evidence>
<dbReference type="InterPro" id="IPR036186">
    <property type="entry name" value="Serpin_sf"/>
</dbReference>
<evidence type="ECO:0000256" key="3">
    <source>
        <dbReference type="ARBA" id="ARBA00022900"/>
    </source>
</evidence>
<keyword evidence="10" id="KW-1185">Reference proteome</keyword>
<reference evidence="8" key="3">
    <citation type="journal article" date="2021" name="World Allergy Organ. J.">
        <title>Chromosome-level assembly of Dermatophagoides farinae genome and transcriptome reveals two novel allergens Der f 37 and Der f 39.</title>
        <authorList>
            <person name="Chen J."/>
            <person name="Cai Z."/>
            <person name="Fan D."/>
            <person name="Hu J."/>
            <person name="Hou Y."/>
            <person name="He Y."/>
            <person name="Zhang Z."/>
            <person name="Zhao Z."/>
            <person name="Gao P."/>
            <person name="Hu W."/>
            <person name="Sun J."/>
            <person name="Li J."/>
            <person name="Ji K."/>
        </authorList>
    </citation>
    <scope>NUCLEOTIDE SEQUENCE</scope>
    <source>
        <strain evidence="8">JKM2019</strain>
    </source>
</reference>
<keyword evidence="6" id="KW-0472">Membrane</keyword>
<proteinExistence type="inferred from homology"/>
<dbReference type="InterPro" id="IPR042185">
    <property type="entry name" value="Serpin_sf_2"/>
</dbReference>
<evidence type="ECO:0000256" key="4">
    <source>
        <dbReference type="ARBA" id="ARBA00023180"/>
    </source>
</evidence>
<evidence type="ECO:0000256" key="5">
    <source>
        <dbReference type="RuleBase" id="RU000411"/>
    </source>
</evidence>
<keyword evidence="6" id="KW-1133">Transmembrane helix</keyword>
<reference evidence="9" key="4">
    <citation type="journal article" date="2022" name="Res Sq">
        <title>Comparative Genomics Reveals Insights into the Divergent Evolution of Astigmatic Mites and Household Pest Adaptations.</title>
        <authorList>
            <person name="Xiong Q."/>
            <person name="Wan A.T.-Y."/>
            <person name="Liu X.-Y."/>
            <person name="Fung C.S.-H."/>
            <person name="Xiao X."/>
            <person name="Malainual N."/>
            <person name="Hou J."/>
            <person name="Wang L."/>
            <person name="Wang M."/>
            <person name="Yang K."/>
            <person name="Cui Y."/>
            <person name="Leung E."/>
            <person name="Nong W."/>
            <person name="Shin S.-K."/>
            <person name="Au S."/>
            <person name="Jeong K.Y."/>
            <person name="Chew F.T."/>
            <person name="Hui J."/>
            <person name="Leung T.F."/>
            <person name="Tungtrongchitr A."/>
            <person name="Zhong N."/>
            <person name="Liu Z."/>
            <person name="Tsui S."/>
        </authorList>
    </citation>
    <scope>NUCLEOTIDE SEQUENCE</scope>
    <source>
        <strain evidence="9">Derf</strain>
        <tissue evidence="9">Whole organism</tissue>
    </source>
</reference>
<dbReference type="Proteomes" id="UP000828236">
    <property type="component" value="Unassembled WGS sequence"/>
</dbReference>
<comment type="similarity">
    <text evidence="1 5">Belongs to the serpin family.</text>
</comment>
<dbReference type="PANTHER" id="PTHR11461:SF211">
    <property type="entry name" value="GH10112P-RELATED"/>
    <property type="match status" value="1"/>
</dbReference>